<dbReference type="InterPro" id="IPR001623">
    <property type="entry name" value="DnaJ_domain"/>
</dbReference>
<dbReference type="InterPro" id="IPR036386">
    <property type="entry name" value="HscB_C_sf"/>
</dbReference>
<dbReference type="GeneID" id="40307184"/>
<dbReference type="GO" id="GO:0044571">
    <property type="term" value="P:[2Fe-2S] cluster assembly"/>
    <property type="evidence" value="ECO:0007669"/>
    <property type="project" value="InterPro"/>
</dbReference>
<accession>A0A2A9M9X9</accession>
<dbReference type="EMBL" id="NWUJ01000012">
    <property type="protein sequence ID" value="PFH32182.1"/>
    <property type="molecule type" value="Genomic_DNA"/>
</dbReference>
<dbReference type="OrthoDB" id="448954at2759"/>
<sequence>MDVQRPREPESGSVFGCEFLVTQSLFQPRSTPFVAFSQRTFCSAHSGQPSEYGSSAAAARTKGKAGPGEPLRHDLTETEVTCPCCGALAGQKHQIFCESCGDVLEPRYDDNAENGGLSYFDLLELSPVFDVDRAALDAKYKQLEKRLHPDRHPHADQTYHDRLEKHRMKVIEAVNTIKNPARRALHLLAHHCGAPQPPLEEGAEGDRVTDMDLLMEVFELNEALEAVVSREQLEDFKRRVDHLLAEDEKSLASRFQEQNFDEIQRLIHRYQMHARLQDSITNWSPPE</sequence>
<dbReference type="Pfam" id="PF07743">
    <property type="entry name" value="HSCB_C"/>
    <property type="match status" value="1"/>
</dbReference>
<dbReference type="SUPFAM" id="SSF46565">
    <property type="entry name" value="Chaperone J-domain"/>
    <property type="match status" value="1"/>
</dbReference>
<dbReference type="RefSeq" id="XP_029216191.1">
    <property type="nucleotide sequence ID" value="XM_029360832.1"/>
</dbReference>
<dbReference type="AlphaFoldDB" id="A0A2A9M9X9"/>
<feature type="domain" description="J" evidence="4">
    <location>
        <begin position="118"/>
        <end position="190"/>
    </location>
</feature>
<dbReference type="PANTHER" id="PTHR14021:SF15">
    <property type="entry name" value="IRON-SULFUR CLUSTER CO-CHAPERONE PROTEIN HSCB"/>
    <property type="match status" value="1"/>
</dbReference>
<name>A0A2A9M9X9_BESBE</name>
<dbReference type="InterPro" id="IPR004640">
    <property type="entry name" value="HscB"/>
</dbReference>
<feature type="region of interest" description="Disordered" evidence="3">
    <location>
        <begin position="47"/>
        <end position="70"/>
    </location>
</feature>
<evidence type="ECO:0000259" key="4">
    <source>
        <dbReference type="PROSITE" id="PS50076"/>
    </source>
</evidence>
<dbReference type="VEuPathDB" id="ToxoDB:BESB_021230"/>
<dbReference type="InterPro" id="IPR036869">
    <property type="entry name" value="J_dom_sf"/>
</dbReference>
<reference evidence="5 6" key="1">
    <citation type="submission" date="2017-09" db="EMBL/GenBank/DDBJ databases">
        <title>Genome sequencing of Besnoitia besnoiti strain Bb-Ger1.</title>
        <authorList>
            <person name="Schares G."/>
            <person name="Venepally P."/>
            <person name="Lorenzi H.A."/>
        </authorList>
    </citation>
    <scope>NUCLEOTIDE SEQUENCE [LARGE SCALE GENOMIC DNA]</scope>
    <source>
        <strain evidence="5 6">Bb-Ger1</strain>
    </source>
</reference>
<dbReference type="PROSITE" id="PS50076">
    <property type="entry name" value="DNAJ_2"/>
    <property type="match status" value="1"/>
</dbReference>
<evidence type="ECO:0000256" key="1">
    <source>
        <dbReference type="ARBA" id="ARBA00010476"/>
    </source>
</evidence>
<keyword evidence="6" id="KW-1185">Reference proteome</keyword>
<dbReference type="KEGG" id="bbes:BESB_021230"/>
<comment type="caution">
    <text evidence="5">The sequence shown here is derived from an EMBL/GenBank/DDBJ whole genome shotgun (WGS) entry which is preliminary data.</text>
</comment>
<proteinExistence type="inferred from homology"/>
<dbReference type="Gene3D" id="1.20.1280.20">
    <property type="entry name" value="HscB, C-terminal domain"/>
    <property type="match status" value="1"/>
</dbReference>
<dbReference type="Gene3D" id="1.10.287.110">
    <property type="entry name" value="DnaJ domain"/>
    <property type="match status" value="1"/>
</dbReference>
<dbReference type="STRING" id="94643.A0A2A9M9X9"/>
<gene>
    <name evidence="5" type="ORF">BESB_021230</name>
</gene>
<organism evidence="5 6">
    <name type="scientific">Besnoitia besnoiti</name>
    <name type="common">Apicomplexan protozoan</name>
    <dbReference type="NCBI Taxonomy" id="94643"/>
    <lineage>
        <taxon>Eukaryota</taxon>
        <taxon>Sar</taxon>
        <taxon>Alveolata</taxon>
        <taxon>Apicomplexa</taxon>
        <taxon>Conoidasida</taxon>
        <taxon>Coccidia</taxon>
        <taxon>Eucoccidiorida</taxon>
        <taxon>Eimeriorina</taxon>
        <taxon>Sarcocystidae</taxon>
        <taxon>Besnoitia</taxon>
    </lineage>
</organism>
<evidence type="ECO:0000313" key="6">
    <source>
        <dbReference type="Proteomes" id="UP000224006"/>
    </source>
</evidence>
<dbReference type="GO" id="GO:0051259">
    <property type="term" value="P:protein complex oligomerization"/>
    <property type="evidence" value="ECO:0007669"/>
    <property type="project" value="InterPro"/>
</dbReference>
<protein>
    <submittedName>
        <fullName evidence="5">Fe-S protein assembly co-chaperone HscB protein</fullName>
    </submittedName>
</protein>
<evidence type="ECO:0000256" key="3">
    <source>
        <dbReference type="SAM" id="MobiDB-lite"/>
    </source>
</evidence>
<dbReference type="InterPro" id="IPR009073">
    <property type="entry name" value="HscB_oligo_C"/>
</dbReference>
<evidence type="ECO:0000313" key="5">
    <source>
        <dbReference type="EMBL" id="PFH32182.1"/>
    </source>
</evidence>
<dbReference type="CDD" id="cd06257">
    <property type="entry name" value="DnaJ"/>
    <property type="match status" value="1"/>
</dbReference>
<dbReference type="NCBIfam" id="TIGR00714">
    <property type="entry name" value="hscB"/>
    <property type="match status" value="1"/>
</dbReference>
<comment type="similarity">
    <text evidence="1">Belongs to the HscB family.</text>
</comment>
<keyword evidence="2" id="KW-0143">Chaperone</keyword>
<dbReference type="GO" id="GO:0001671">
    <property type="term" value="F:ATPase activator activity"/>
    <property type="evidence" value="ECO:0007669"/>
    <property type="project" value="InterPro"/>
</dbReference>
<dbReference type="Proteomes" id="UP000224006">
    <property type="component" value="Chromosome XI"/>
</dbReference>
<dbReference type="PANTHER" id="PTHR14021">
    <property type="entry name" value="IRON-SULFUR CLUSTER CO-CHAPERONE PROTEIN HSCB"/>
    <property type="match status" value="1"/>
</dbReference>
<evidence type="ECO:0000256" key="2">
    <source>
        <dbReference type="ARBA" id="ARBA00023186"/>
    </source>
</evidence>
<dbReference type="GO" id="GO:0051087">
    <property type="term" value="F:protein-folding chaperone binding"/>
    <property type="evidence" value="ECO:0007669"/>
    <property type="project" value="InterPro"/>
</dbReference>
<dbReference type="SUPFAM" id="SSF47144">
    <property type="entry name" value="HSC20 (HSCB), C-terminal oligomerisation domain"/>
    <property type="match status" value="1"/>
</dbReference>